<reference evidence="1 2" key="1">
    <citation type="submission" date="2017-09" db="EMBL/GenBank/DDBJ databases">
        <title>Sphingomonas panjinensis sp.nov., isolated from oil-contaminated soil.</title>
        <authorList>
            <person name="Wang L."/>
            <person name="Chen L."/>
        </authorList>
    </citation>
    <scope>NUCLEOTIDE SEQUENCE [LARGE SCALE GENOMIC DNA]</scope>
    <source>
        <strain evidence="1 2">FW-11</strain>
    </source>
</reference>
<organism evidence="1 2">
    <name type="scientific">Sphingomonas oleivorans</name>
    <dbReference type="NCBI Taxonomy" id="1735121"/>
    <lineage>
        <taxon>Bacteria</taxon>
        <taxon>Pseudomonadati</taxon>
        <taxon>Pseudomonadota</taxon>
        <taxon>Alphaproteobacteria</taxon>
        <taxon>Sphingomonadales</taxon>
        <taxon>Sphingomonadaceae</taxon>
        <taxon>Sphingomonas</taxon>
    </lineage>
</organism>
<proteinExistence type="predicted"/>
<protein>
    <recommendedName>
        <fullName evidence="3">Phytoene synthase</fullName>
    </recommendedName>
</protein>
<dbReference type="OrthoDB" id="9814909at2"/>
<evidence type="ECO:0000313" key="1">
    <source>
        <dbReference type="EMBL" id="PTQ10208.1"/>
    </source>
</evidence>
<comment type="caution">
    <text evidence="1">The sequence shown here is derived from an EMBL/GenBank/DDBJ whole genome shotgun (WGS) entry which is preliminary data.</text>
</comment>
<dbReference type="SUPFAM" id="SSF48576">
    <property type="entry name" value="Terpenoid synthases"/>
    <property type="match status" value="1"/>
</dbReference>
<dbReference type="Pfam" id="PF00494">
    <property type="entry name" value="SQS_PSY"/>
    <property type="match status" value="1"/>
</dbReference>
<accession>A0A2T5FWR6</accession>
<name>A0A2T5FWR6_9SPHN</name>
<sequence>MLAYVPAEKRPALTTLWRLDERLGGVVGSTRETMIGHIRLAWWREALEALDMKGAPAEPLLRDVAAHILPKGISGAELAELEAGWAMLLETDPPDPEAIAAHGRARGRPLFSLAARLLVGSEDEMAAIAGEGWALADLSYRLLDPAGRTMARRLAAERLRGVAGRRWPAPLRPLGMLAALARRDAASEAAVRRQGAPGRVARMLAHRFTGR</sequence>
<evidence type="ECO:0000313" key="2">
    <source>
        <dbReference type="Proteomes" id="UP000244162"/>
    </source>
</evidence>
<dbReference type="Proteomes" id="UP000244162">
    <property type="component" value="Unassembled WGS sequence"/>
</dbReference>
<dbReference type="EMBL" id="NWBU01000010">
    <property type="protein sequence ID" value="PTQ10208.1"/>
    <property type="molecule type" value="Genomic_DNA"/>
</dbReference>
<gene>
    <name evidence="1" type="ORF">CLG96_13920</name>
</gene>
<dbReference type="InterPro" id="IPR008949">
    <property type="entry name" value="Isoprenoid_synthase_dom_sf"/>
</dbReference>
<dbReference type="AlphaFoldDB" id="A0A2T5FWR6"/>
<keyword evidence="2" id="KW-1185">Reference proteome</keyword>
<dbReference type="InterPro" id="IPR002060">
    <property type="entry name" value="Squ/phyt_synthse"/>
</dbReference>
<evidence type="ECO:0008006" key="3">
    <source>
        <dbReference type="Google" id="ProtNLM"/>
    </source>
</evidence>